<sequence>MMQTTLAPATITKHHKQLTHAKVGRKILSLNPLFVNSSNLNMKKLLLLSMFVVAVIAPALPSHAGGLIVVNKMQILPQPGSPVLPRPVTRSPVSRFAPMEVQKQEVNIKVTDQIAETTVKQVFYNPSQRRLEGHFIFPVPKGAVLRQNLHLVDDDQA</sequence>
<evidence type="ECO:0000256" key="1">
    <source>
        <dbReference type="SAM" id="Phobius"/>
    </source>
</evidence>
<dbReference type="PROSITE" id="PS51468">
    <property type="entry name" value="VIT"/>
    <property type="match status" value="1"/>
</dbReference>
<proteinExistence type="predicted"/>
<gene>
    <name evidence="3" type="ORF">METZ01_LOCUS496347</name>
</gene>
<keyword evidence="1" id="KW-0472">Membrane</keyword>
<dbReference type="InterPro" id="IPR013694">
    <property type="entry name" value="VIT"/>
</dbReference>
<dbReference type="AlphaFoldDB" id="A0A383DGQ6"/>
<reference evidence="3" key="1">
    <citation type="submission" date="2018-05" db="EMBL/GenBank/DDBJ databases">
        <authorList>
            <person name="Lanie J.A."/>
            <person name="Ng W.-L."/>
            <person name="Kazmierczak K.M."/>
            <person name="Andrzejewski T.M."/>
            <person name="Davidsen T.M."/>
            <person name="Wayne K.J."/>
            <person name="Tettelin H."/>
            <person name="Glass J.I."/>
            <person name="Rusch D."/>
            <person name="Podicherti R."/>
            <person name="Tsui H.-C.T."/>
            <person name="Winkler M.E."/>
        </authorList>
    </citation>
    <scope>NUCLEOTIDE SEQUENCE</scope>
</reference>
<keyword evidence="1" id="KW-1133">Transmembrane helix</keyword>
<keyword evidence="1" id="KW-0812">Transmembrane</keyword>
<evidence type="ECO:0000313" key="3">
    <source>
        <dbReference type="EMBL" id="SVE43493.1"/>
    </source>
</evidence>
<feature type="non-terminal residue" evidence="3">
    <location>
        <position position="157"/>
    </location>
</feature>
<accession>A0A383DGQ6</accession>
<protein>
    <recommendedName>
        <fullName evidence="2">VIT domain-containing protein</fullName>
    </recommendedName>
</protein>
<feature type="transmembrane region" description="Helical" evidence="1">
    <location>
        <begin position="45"/>
        <end position="70"/>
    </location>
</feature>
<evidence type="ECO:0000259" key="2">
    <source>
        <dbReference type="PROSITE" id="PS51468"/>
    </source>
</evidence>
<name>A0A383DGQ6_9ZZZZ</name>
<dbReference type="Pfam" id="PF08487">
    <property type="entry name" value="VIT"/>
    <property type="match status" value="1"/>
</dbReference>
<dbReference type="EMBL" id="UINC01217059">
    <property type="protein sequence ID" value="SVE43493.1"/>
    <property type="molecule type" value="Genomic_DNA"/>
</dbReference>
<organism evidence="3">
    <name type="scientific">marine metagenome</name>
    <dbReference type="NCBI Taxonomy" id="408172"/>
    <lineage>
        <taxon>unclassified sequences</taxon>
        <taxon>metagenomes</taxon>
        <taxon>ecological metagenomes</taxon>
    </lineage>
</organism>
<feature type="domain" description="VIT" evidence="2">
    <location>
        <begin position="85"/>
        <end position="157"/>
    </location>
</feature>